<dbReference type="EMBL" id="LNCU01000080">
    <property type="protein sequence ID" value="KWV53130.1"/>
    <property type="molecule type" value="Genomic_DNA"/>
</dbReference>
<dbReference type="AlphaFoldDB" id="A0A109JQL5"/>
<organism evidence="1 2">
    <name type="scientific">Bradyrhizobium macuxiense</name>
    <dbReference type="NCBI Taxonomy" id="1755647"/>
    <lineage>
        <taxon>Bacteria</taxon>
        <taxon>Pseudomonadati</taxon>
        <taxon>Pseudomonadota</taxon>
        <taxon>Alphaproteobacteria</taxon>
        <taxon>Hyphomicrobiales</taxon>
        <taxon>Nitrobacteraceae</taxon>
        <taxon>Bradyrhizobium</taxon>
    </lineage>
</organism>
<protein>
    <submittedName>
        <fullName evidence="1">Uncharacterized protein</fullName>
    </submittedName>
</protein>
<dbReference type="OrthoDB" id="8244495at2"/>
<evidence type="ECO:0000313" key="2">
    <source>
        <dbReference type="Proteomes" id="UP000057737"/>
    </source>
</evidence>
<accession>A0A109JQL5</accession>
<sequence>MPLAIFDIDQPEVQDGEATSDRKAECRALVPLAATTYWAPKIPLVNADPSFITQLIATAEHEPQTRVLRRGSLADAQTAYGPHLNERRSVARRTRQII</sequence>
<gene>
    <name evidence="1" type="ORF">AS156_08700</name>
</gene>
<reference evidence="1 2" key="1">
    <citation type="submission" date="2015-11" db="EMBL/GenBank/DDBJ databases">
        <title>Draft Genome Sequence of the Strain BR 10303 (Bradyrhizobium sp.) isolated from nodules of Centrolobium paraense.</title>
        <authorList>
            <person name="Zelli J.E."/>
            <person name="Simoes-Araujo J.L."/>
            <person name="Barauna A.C."/>
            <person name="Silva K."/>
        </authorList>
    </citation>
    <scope>NUCLEOTIDE SEQUENCE [LARGE SCALE GENOMIC DNA]</scope>
    <source>
        <strain evidence="1 2">BR 10303</strain>
    </source>
</reference>
<dbReference type="Proteomes" id="UP000057737">
    <property type="component" value="Unassembled WGS sequence"/>
</dbReference>
<evidence type="ECO:0000313" key="1">
    <source>
        <dbReference type="EMBL" id="KWV53130.1"/>
    </source>
</evidence>
<comment type="caution">
    <text evidence="1">The sequence shown here is derived from an EMBL/GenBank/DDBJ whole genome shotgun (WGS) entry which is preliminary data.</text>
</comment>
<name>A0A109JQL5_9BRAD</name>
<dbReference type="RefSeq" id="WP_066509075.1">
    <property type="nucleotide sequence ID" value="NZ_LNCU01000080.1"/>
</dbReference>
<keyword evidence="2" id="KW-1185">Reference proteome</keyword>
<proteinExistence type="predicted"/>